<dbReference type="InterPro" id="IPR052564">
    <property type="entry name" value="N-acetyltrans/Recomb-assoc"/>
</dbReference>
<keyword evidence="3" id="KW-1185">Reference proteome</keyword>
<accession>A0A2T1DKU8</accession>
<dbReference type="Gene3D" id="3.40.630.30">
    <property type="match status" value="1"/>
</dbReference>
<dbReference type="PANTHER" id="PTHR43451">
    <property type="entry name" value="ACETYLTRANSFERASE (GNAT) FAMILY PROTEIN"/>
    <property type="match status" value="1"/>
</dbReference>
<dbReference type="GO" id="GO:0016747">
    <property type="term" value="F:acyltransferase activity, transferring groups other than amino-acyl groups"/>
    <property type="evidence" value="ECO:0007669"/>
    <property type="project" value="InterPro"/>
</dbReference>
<dbReference type="STRING" id="1920490.GCA_001895925_02144"/>
<organism evidence="2 3">
    <name type="scientific">Phormidesmis priestleyi ULC007</name>
    <dbReference type="NCBI Taxonomy" id="1920490"/>
    <lineage>
        <taxon>Bacteria</taxon>
        <taxon>Bacillati</taxon>
        <taxon>Cyanobacteriota</taxon>
        <taxon>Cyanophyceae</taxon>
        <taxon>Leptolyngbyales</taxon>
        <taxon>Leptolyngbyaceae</taxon>
        <taxon>Phormidesmis</taxon>
    </lineage>
</organism>
<dbReference type="InterPro" id="IPR016181">
    <property type="entry name" value="Acyl_CoA_acyltransferase"/>
</dbReference>
<keyword evidence="2" id="KW-0808">Transferase</keyword>
<dbReference type="OrthoDB" id="424368at2"/>
<protein>
    <submittedName>
        <fullName evidence="2">GNAT family N-acetyltransferase</fullName>
    </submittedName>
</protein>
<dbReference type="PROSITE" id="PS51186">
    <property type="entry name" value="GNAT"/>
    <property type="match status" value="1"/>
</dbReference>
<dbReference type="PANTHER" id="PTHR43451:SF1">
    <property type="entry name" value="ACETYLTRANSFERASE"/>
    <property type="match status" value="1"/>
</dbReference>
<evidence type="ECO:0000313" key="2">
    <source>
        <dbReference type="EMBL" id="PSB21127.1"/>
    </source>
</evidence>
<comment type="caution">
    <text evidence="2">The sequence shown here is derived from an EMBL/GenBank/DDBJ whole genome shotgun (WGS) entry which is preliminary data.</text>
</comment>
<feature type="domain" description="N-acetyltransferase" evidence="1">
    <location>
        <begin position="1"/>
        <end position="154"/>
    </location>
</feature>
<reference evidence="2 3" key="2">
    <citation type="submission" date="2018-03" db="EMBL/GenBank/DDBJ databases">
        <title>The ancient ancestry and fast evolution of plastids.</title>
        <authorList>
            <person name="Moore K.R."/>
            <person name="Magnabosco C."/>
            <person name="Momper L."/>
            <person name="Gold D.A."/>
            <person name="Bosak T."/>
            <person name="Fournier G.P."/>
        </authorList>
    </citation>
    <scope>NUCLEOTIDE SEQUENCE [LARGE SCALE GENOMIC DNA]</scope>
    <source>
        <strain evidence="2 3">ULC007</strain>
    </source>
</reference>
<evidence type="ECO:0000313" key="3">
    <source>
        <dbReference type="Proteomes" id="UP000238634"/>
    </source>
</evidence>
<proteinExistence type="predicted"/>
<dbReference type="AlphaFoldDB" id="A0A2T1DKU8"/>
<dbReference type="CDD" id="cd04301">
    <property type="entry name" value="NAT_SF"/>
    <property type="match status" value="1"/>
</dbReference>
<gene>
    <name evidence="2" type="ORF">C7B65_04075</name>
</gene>
<dbReference type="InterPro" id="IPR000182">
    <property type="entry name" value="GNAT_dom"/>
</dbReference>
<sequence length="154" mass="17877">MKIRQATQQDASEIMKLFYETIHTINIRDYSQEQVNAWAPDTMTVDKWVKRQDTKQTFVADHNGKIVGFAEFEPDGHIDCFYTHKDFQGQSVGTQLLDTIVTQATQLQLSRLFVEVSITARPFFEHRGFAIVKPQEVECRGVKLINFVMERYLS</sequence>
<name>A0A2T1DKU8_9CYAN</name>
<dbReference type="EMBL" id="PVWG01000003">
    <property type="protein sequence ID" value="PSB21127.1"/>
    <property type="molecule type" value="Genomic_DNA"/>
</dbReference>
<evidence type="ECO:0000259" key="1">
    <source>
        <dbReference type="PROSITE" id="PS51186"/>
    </source>
</evidence>
<dbReference type="Proteomes" id="UP000238634">
    <property type="component" value="Unassembled WGS sequence"/>
</dbReference>
<reference evidence="2 3" key="1">
    <citation type="submission" date="2018-02" db="EMBL/GenBank/DDBJ databases">
        <authorList>
            <person name="Cohen D.B."/>
            <person name="Kent A.D."/>
        </authorList>
    </citation>
    <scope>NUCLEOTIDE SEQUENCE [LARGE SCALE GENOMIC DNA]</scope>
    <source>
        <strain evidence="2 3">ULC007</strain>
    </source>
</reference>
<dbReference type="Pfam" id="PF13673">
    <property type="entry name" value="Acetyltransf_10"/>
    <property type="match status" value="1"/>
</dbReference>
<dbReference type="SUPFAM" id="SSF55729">
    <property type="entry name" value="Acyl-CoA N-acyltransferases (Nat)"/>
    <property type="match status" value="1"/>
</dbReference>
<dbReference type="RefSeq" id="WP_073074857.1">
    <property type="nucleotide sequence ID" value="NZ_MPPI01000048.1"/>
</dbReference>